<dbReference type="GO" id="GO:0046872">
    <property type="term" value="F:metal ion binding"/>
    <property type="evidence" value="ECO:0007669"/>
    <property type="project" value="UniProtKB-KW"/>
</dbReference>
<dbReference type="NCBIfam" id="TIGR01499">
    <property type="entry name" value="folC"/>
    <property type="match status" value="1"/>
</dbReference>
<proteinExistence type="inferred from homology"/>
<evidence type="ECO:0000256" key="3">
    <source>
        <dbReference type="ARBA" id="ARBA00013025"/>
    </source>
</evidence>
<keyword evidence="8" id="KW-0067">ATP-binding</keyword>
<dbReference type="PANTHER" id="PTHR11136">
    <property type="entry name" value="FOLYLPOLYGLUTAMATE SYNTHASE-RELATED"/>
    <property type="match status" value="1"/>
</dbReference>
<dbReference type="Gene3D" id="3.40.1190.10">
    <property type="entry name" value="Mur-like, catalytic domain"/>
    <property type="match status" value="1"/>
</dbReference>
<evidence type="ECO:0000256" key="1">
    <source>
        <dbReference type="ARBA" id="ARBA00005150"/>
    </source>
</evidence>
<evidence type="ECO:0000256" key="9">
    <source>
        <dbReference type="ARBA" id="ARBA00022842"/>
    </source>
</evidence>
<comment type="pathway">
    <text evidence="1">Cofactor biosynthesis; tetrahydrofolylpolyglutamate biosynthesis.</text>
</comment>
<dbReference type="GO" id="GO:0005524">
    <property type="term" value="F:ATP binding"/>
    <property type="evidence" value="ECO:0007669"/>
    <property type="project" value="UniProtKB-KW"/>
</dbReference>
<dbReference type="GO" id="GO:0005829">
    <property type="term" value="C:cytosol"/>
    <property type="evidence" value="ECO:0007669"/>
    <property type="project" value="TreeGrafter"/>
</dbReference>
<evidence type="ECO:0000256" key="7">
    <source>
        <dbReference type="ARBA" id="ARBA00022741"/>
    </source>
</evidence>
<evidence type="ECO:0000256" key="8">
    <source>
        <dbReference type="ARBA" id="ARBA00022840"/>
    </source>
</evidence>
<dbReference type="GO" id="GO:0004326">
    <property type="term" value="F:tetrahydrofolylpolyglutamate synthase activity"/>
    <property type="evidence" value="ECO:0007669"/>
    <property type="project" value="UniProtKB-EC"/>
</dbReference>
<dbReference type="FunCoup" id="E4WTJ8">
    <property type="interactions" value="123"/>
</dbReference>
<dbReference type="EMBL" id="FN653016">
    <property type="protein sequence ID" value="CBY06925.1"/>
    <property type="molecule type" value="Genomic_DNA"/>
</dbReference>
<evidence type="ECO:0000256" key="6">
    <source>
        <dbReference type="ARBA" id="ARBA00022723"/>
    </source>
</evidence>
<gene>
    <name evidence="13" type="ORF">GSOID_T00005999001</name>
</gene>
<dbReference type="OrthoDB" id="5212574at2759"/>
<evidence type="ECO:0000256" key="12">
    <source>
        <dbReference type="ARBA" id="ARBA00047493"/>
    </source>
</evidence>
<evidence type="ECO:0000256" key="2">
    <source>
        <dbReference type="ARBA" id="ARBA00008276"/>
    </source>
</evidence>
<keyword evidence="6" id="KW-0479">Metal-binding</keyword>
<dbReference type="PANTHER" id="PTHR11136:SF5">
    <property type="entry name" value="FOLYLPOLYGLUTAMATE SYNTHASE, MITOCHONDRIAL"/>
    <property type="match status" value="1"/>
</dbReference>
<dbReference type="SUPFAM" id="SSF53244">
    <property type="entry name" value="MurD-like peptide ligases, peptide-binding domain"/>
    <property type="match status" value="1"/>
</dbReference>
<dbReference type="GO" id="GO:0005739">
    <property type="term" value="C:mitochondrion"/>
    <property type="evidence" value="ECO:0007669"/>
    <property type="project" value="TreeGrafter"/>
</dbReference>
<dbReference type="EC" id="6.3.2.17" evidence="3"/>
<dbReference type="InterPro" id="IPR036615">
    <property type="entry name" value="Mur_ligase_C_dom_sf"/>
</dbReference>
<comment type="similarity">
    <text evidence="2">Belongs to the folylpolyglutamate synthase family.</text>
</comment>
<keyword evidence="9" id="KW-0460">Magnesium</keyword>
<dbReference type="AlphaFoldDB" id="E4WTJ8"/>
<reference evidence="13" key="1">
    <citation type="journal article" date="2010" name="Science">
        <title>Plasticity of animal genome architecture unmasked by rapid evolution of a pelagic tunicate.</title>
        <authorList>
            <person name="Denoeud F."/>
            <person name="Henriet S."/>
            <person name="Mungpakdee S."/>
            <person name="Aury J.M."/>
            <person name="Da Silva C."/>
            <person name="Brinkmann H."/>
            <person name="Mikhaleva J."/>
            <person name="Olsen L.C."/>
            <person name="Jubin C."/>
            <person name="Canestro C."/>
            <person name="Bouquet J.M."/>
            <person name="Danks G."/>
            <person name="Poulain J."/>
            <person name="Campsteijn C."/>
            <person name="Adamski M."/>
            <person name="Cross I."/>
            <person name="Yadetie F."/>
            <person name="Muffato M."/>
            <person name="Louis A."/>
            <person name="Butcher S."/>
            <person name="Tsagkogeorga G."/>
            <person name="Konrad A."/>
            <person name="Singh S."/>
            <person name="Jensen M.F."/>
            <person name="Cong E.H."/>
            <person name="Eikeseth-Otteraa H."/>
            <person name="Noel B."/>
            <person name="Anthouard V."/>
            <person name="Porcel B.M."/>
            <person name="Kachouri-Lafond R."/>
            <person name="Nishino A."/>
            <person name="Ugolini M."/>
            <person name="Chourrout P."/>
            <person name="Nishida H."/>
            <person name="Aasland R."/>
            <person name="Huzurbazar S."/>
            <person name="Westhof E."/>
            <person name="Delsuc F."/>
            <person name="Lehrach H."/>
            <person name="Reinhardt R."/>
            <person name="Weissenbach J."/>
            <person name="Roy S.W."/>
            <person name="Artiguenave F."/>
            <person name="Postlethwait J.H."/>
            <person name="Manak J.R."/>
            <person name="Thompson E.M."/>
            <person name="Jaillon O."/>
            <person name="Du Pasquier L."/>
            <person name="Boudinot P."/>
            <person name="Liberles D.A."/>
            <person name="Volff J.N."/>
            <person name="Philippe H."/>
            <person name="Lenhard B."/>
            <person name="Roest Crollius H."/>
            <person name="Wincker P."/>
            <person name="Chourrout D."/>
        </authorList>
    </citation>
    <scope>NUCLEOTIDE SEQUENCE [LARGE SCALE GENOMIC DNA]</scope>
</reference>
<dbReference type="Proteomes" id="UP000001307">
    <property type="component" value="Unassembled WGS sequence"/>
</dbReference>
<protein>
    <recommendedName>
        <fullName evidence="3">tetrahydrofolate synthase</fullName>
        <ecNumber evidence="3">6.3.2.17</ecNumber>
    </recommendedName>
    <alternativeName>
        <fullName evidence="11">Folylpoly-gamma-glutamate synthetase</fullName>
    </alternativeName>
    <alternativeName>
        <fullName evidence="10">Tetrahydrofolylpolyglutamate synthase</fullName>
    </alternativeName>
</protein>
<dbReference type="SUPFAM" id="SSF53623">
    <property type="entry name" value="MurD-like peptide ligases, catalytic domain"/>
    <property type="match status" value="1"/>
</dbReference>
<evidence type="ECO:0000256" key="11">
    <source>
        <dbReference type="ARBA" id="ARBA00030876"/>
    </source>
</evidence>
<evidence type="ECO:0000256" key="10">
    <source>
        <dbReference type="ARBA" id="ARBA00030592"/>
    </source>
</evidence>
<evidence type="ECO:0000256" key="5">
    <source>
        <dbReference type="ARBA" id="ARBA00022598"/>
    </source>
</evidence>
<organism evidence="13">
    <name type="scientific">Oikopleura dioica</name>
    <name type="common">Tunicate</name>
    <dbReference type="NCBI Taxonomy" id="34765"/>
    <lineage>
        <taxon>Eukaryota</taxon>
        <taxon>Metazoa</taxon>
        <taxon>Chordata</taxon>
        <taxon>Tunicata</taxon>
        <taxon>Appendicularia</taxon>
        <taxon>Copelata</taxon>
        <taxon>Oikopleuridae</taxon>
        <taxon>Oikopleura</taxon>
    </lineage>
</organism>
<keyword evidence="4" id="KW-0554">One-carbon metabolism</keyword>
<keyword evidence="5" id="KW-0436">Ligase</keyword>
<sequence length="478" mass="54092">MAASNWNLLYVHRYAFRRFHSFKRSFATFQKMPSAYQEAIKRLDNLQTNYQVLQSQIRSGGLTQQAKYEQSKKTLNALDRGQLVEKLQKIPLFHVAGTKGKGTTSAMIEFFLREEGFKTGLFTSPHLCKVNERIRINGEPISDEDFALSFHHIYEQLDALHRPAYFSFLTLVAFHAFTTLKVDVIILEVGIGGTFCTTSLYPVGSAKRVCCVTALGYDHMSILGHTIEEISRAKAGIYRKGATLISTKQQYPEAQRTLFEEAEKKKTSLIIAHENLRESIFGKEGSMKCNASVAITAVRCFFGRDVEANVTKKEMEGLNKTFWPGRQQIVWHNTGERKLKILLDGAHTLESLRLCVNWAAKMKEGNLAVLMNVTKDRKVKPLIDIVSDLEPAYLILSPNIAKTTELSQIPDKNFPIEKQIEKIDEIESISISMSLRTLRFQSVDESLNNLPEEITTVLITGSLYLVGAFFQLRPDLPL</sequence>
<comment type="catalytic activity">
    <reaction evidence="12">
        <text>(6S)-5,6,7,8-tetrahydrofolyl-(gamma-L-Glu)(n) + L-glutamate + ATP = (6S)-5,6,7,8-tetrahydrofolyl-(gamma-L-Glu)(n+1) + ADP + phosphate + H(+)</text>
        <dbReference type="Rhea" id="RHEA:10580"/>
        <dbReference type="Rhea" id="RHEA-COMP:14738"/>
        <dbReference type="Rhea" id="RHEA-COMP:14740"/>
        <dbReference type="ChEBI" id="CHEBI:15378"/>
        <dbReference type="ChEBI" id="CHEBI:29985"/>
        <dbReference type="ChEBI" id="CHEBI:30616"/>
        <dbReference type="ChEBI" id="CHEBI:43474"/>
        <dbReference type="ChEBI" id="CHEBI:141005"/>
        <dbReference type="ChEBI" id="CHEBI:456216"/>
        <dbReference type="EC" id="6.3.2.17"/>
    </reaction>
</comment>
<keyword evidence="7" id="KW-0547">Nucleotide-binding</keyword>
<accession>E4WTJ8</accession>
<dbReference type="Gene3D" id="3.90.190.20">
    <property type="entry name" value="Mur ligase, C-terminal domain"/>
    <property type="match status" value="1"/>
</dbReference>
<dbReference type="GO" id="GO:0006730">
    <property type="term" value="P:one-carbon metabolic process"/>
    <property type="evidence" value="ECO:0007669"/>
    <property type="project" value="UniProtKB-KW"/>
</dbReference>
<evidence type="ECO:0000256" key="4">
    <source>
        <dbReference type="ARBA" id="ARBA00022563"/>
    </source>
</evidence>
<dbReference type="InterPro" id="IPR001645">
    <property type="entry name" value="Folylpolyglutamate_synth"/>
</dbReference>
<keyword evidence="14" id="KW-1185">Reference proteome</keyword>
<evidence type="ECO:0000313" key="14">
    <source>
        <dbReference type="Proteomes" id="UP000001307"/>
    </source>
</evidence>
<dbReference type="InterPro" id="IPR036565">
    <property type="entry name" value="Mur-like_cat_sf"/>
</dbReference>
<name>E4WTJ8_OIKDI</name>
<evidence type="ECO:0000313" key="13">
    <source>
        <dbReference type="EMBL" id="CBY06925.1"/>
    </source>
</evidence>
<dbReference type="InParanoid" id="E4WTJ8"/>